<comment type="caution">
    <text evidence="1">The sequence shown here is derived from an EMBL/GenBank/DDBJ whole genome shotgun (WGS) entry which is preliminary data.</text>
</comment>
<dbReference type="AlphaFoldDB" id="A0A8K0GGV6"/>
<accession>A0A8K0GGV6</accession>
<gene>
    <name evidence="1" type="ORF">ILUMI_06819</name>
</gene>
<proteinExistence type="predicted"/>
<keyword evidence="2" id="KW-1185">Reference proteome</keyword>
<organism evidence="1 2">
    <name type="scientific">Ignelater luminosus</name>
    <name type="common">Cucubano</name>
    <name type="synonym">Pyrophorus luminosus</name>
    <dbReference type="NCBI Taxonomy" id="2038154"/>
    <lineage>
        <taxon>Eukaryota</taxon>
        <taxon>Metazoa</taxon>
        <taxon>Ecdysozoa</taxon>
        <taxon>Arthropoda</taxon>
        <taxon>Hexapoda</taxon>
        <taxon>Insecta</taxon>
        <taxon>Pterygota</taxon>
        <taxon>Neoptera</taxon>
        <taxon>Endopterygota</taxon>
        <taxon>Coleoptera</taxon>
        <taxon>Polyphaga</taxon>
        <taxon>Elateriformia</taxon>
        <taxon>Elateroidea</taxon>
        <taxon>Elateridae</taxon>
        <taxon>Agrypninae</taxon>
        <taxon>Pyrophorini</taxon>
        <taxon>Ignelater</taxon>
    </lineage>
</organism>
<feature type="non-terminal residue" evidence="1">
    <location>
        <position position="179"/>
    </location>
</feature>
<reference evidence="1" key="1">
    <citation type="submission" date="2019-08" db="EMBL/GenBank/DDBJ databases">
        <title>The genome of the North American firefly Photinus pyralis.</title>
        <authorList>
            <consortium name="Photinus pyralis genome working group"/>
            <person name="Fallon T.R."/>
            <person name="Sander Lower S.E."/>
            <person name="Weng J.-K."/>
        </authorList>
    </citation>
    <scope>NUCLEOTIDE SEQUENCE</scope>
    <source>
        <strain evidence="1">TRF0915ILg1</strain>
        <tissue evidence="1">Whole body</tissue>
    </source>
</reference>
<name>A0A8K0GGV6_IGNLU</name>
<evidence type="ECO:0000313" key="1">
    <source>
        <dbReference type="EMBL" id="KAF2899354.1"/>
    </source>
</evidence>
<dbReference type="EMBL" id="VTPC01002857">
    <property type="protein sequence ID" value="KAF2899354.1"/>
    <property type="molecule type" value="Genomic_DNA"/>
</dbReference>
<feature type="non-terminal residue" evidence="1">
    <location>
        <position position="1"/>
    </location>
</feature>
<evidence type="ECO:0000313" key="2">
    <source>
        <dbReference type="Proteomes" id="UP000801492"/>
    </source>
</evidence>
<dbReference type="OrthoDB" id="6347417at2759"/>
<sequence>SRQRLVLHNVELPQPIYGSQSELTPSEEMVLSGSQCSIQPLGTSESEYAGETSAPQLFSQNELSDLIRDQNLSKQATELLASRLKEKNLLQPEVTITAYRTREKEILSYFSDDEKLIYSAKNKDVDDLNYIIQNEIIGTMHSFKSIDCVTNEDEATNYPIEFLNSLDVSGLPPHNLRLK</sequence>
<dbReference type="Proteomes" id="UP000801492">
    <property type="component" value="Unassembled WGS sequence"/>
</dbReference>
<protein>
    <submittedName>
        <fullName evidence="1">Uncharacterized protein</fullName>
    </submittedName>
</protein>